<evidence type="ECO:0000256" key="1">
    <source>
        <dbReference type="SAM" id="MobiDB-lite"/>
    </source>
</evidence>
<evidence type="ECO:0000313" key="3">
    <source>
        <dbReference type="EMBL" id="WNQ12732.1"/>
    </source>
</evidence>
<proteinExistence type="predicted"/>
<protein>
    <recommendedName>
        <fullName evidence="5">Translation initiation factor IF-2</fullName>
    </recommendedName>
</protein>
<feature type="region of interest" description="Disordered" evidence="1">
    <location>
        <begin position="32"/>
        <end position="171"/>
    </location>
</feature>
<dbReference type="AlphaFoldDB" id="A0AA96RG63"/>
<dbReference type="RefSeq" id="WP_315606510.1">
    <property type="nucleotide sequence ID" value="NZ_CP130318.1"/>
</dbReference>
<keyword evidence="2" id="KW-0732">Signal</keyword>
<evidence type="ECO:0000256" key="2">
    <source>
        <dbReference type="SAM" id="SignalP"/>
    </source>
</evidence>
<organism evidence="3 4">
    <name type="scientific">Paenibacillus aurantius</name>
    <dbReference type="NCBI Taxonomy" id="2918900"/>
    <lineage>
        <taxon>Bacteria</taxon>
        <taxon>Bacillati</taxon>
        <taxon>Bacillota</taxon>
        <taxon>Bacilli</taxon>
        <taxon>Bacillales</taxon>
        <taxon>Paenibacillaceae</taxon>
        <taxon>Paenibacillus</taxon>
    </lineage>
</organism>
<evidence type="ECO:0008006" key="5">
    <source>
        <dbReference type="Google" id="ProtNLM"/>
    </source>
</evidence>
<keyword evidence="4" id="KW-1185">Reference proteome</keyword>
<name>A0AA96RG63_9BACL</name>
<dbReference type="EMBL" id="CP130318">
    <property type="protein sequence ID" value="WNQ12732.1"/>
    <property type="molecule type" value="Genomic_DNA"/>
</dbReference>
<dbReference type="Proteomes" id="UP001305702">
    <property type="component" value="Chromosome"/>
</dbReference>
<gene>
    <name evidence="3" type="ORF">MJA45_06780</name>
</gene>
<feature type="signal peptide" evidence="2">
    <location>
        <begin position="1"/>
        <end position="29"/>
    </location>
</feature>
<feature type="compositionally biased region" description="Gly residues" evidence="1">
    <location>
        <begin position="118"/>
        <end position="130"/>
    </location>
</feature>
<accession>A0AA96RG63</accession>
<sequence>MGIHRKWRKWGIGAGAVAATALMLNSVKAEPAFQEARQKAAAQGSVTEPAAGTDKVYEEWQAGRNSPGGAGGGATERRDGPAGRDGSGMTAGPRSGSLPGREAERGMERRGRGHGPGEEGAPGGQPGRGGPSADRSMGGARGQAADPRLNGGASGSQPNAAPRAQTRTRRS</sequence>
<feature type="chain" id="PRO_5041707855" description="Translation initiation factor IF-2" evidence="2">
    <location>
        <begin position="30"/>
        <end position="171"/>
    </location>
</feature>
<feature type="compositionally biased region" description="Basic and acidic residues" evidence="1">
    <location>
        <begin position="101"/>
        <end position="110"/>
    </location>
</feature>
<evidence type="ECO:0000313" key="4">
    <source>
        <dbReference type="Proteomes" id="UP001305702"/>
    </source>
</evidence>
<dbReference type="KEGG" id="paun:MJA45_06780"/>
<reference evidence="3 4" key="1">
    <citation type="submission" date="2022-02" db="EMBL/GenBank/DDBJ databases">
        <title>Paenibacillus sp. MBLB1776 Whole Genome Shotgun Sequencing.</title>
        <authorList>
            <person name="Hwang C.Y."/>
            <person name="Cho E.-S."/>
            <person name="Seo M.-J."/>
        </authorList>
    </citation>
    <scope>NUCLEOTIDE SEQUENCE [LARGE SCALE GENOMIC DNA]</scope>
    <source>
        <strain evidence="3 4">MBLB1776</strain>
    </source>
</reference>